<dbReference type="Gene3D" id="2.130.10.10">
    <property type="entry name" value="YVTN repeat-like/Quinoprotein amine dehydrogenase"/>
    <property type="match status" value="1"/>
</dbReference>
<evidence type="ECO:0000256" key="7">
    <source>
        <dbReference type="PROSITE-ProRule" id="PRU00221"/>
    </source>
</evidence>
<protein>
    <recommendedName>
        <fullName evidence="6">Serine-threonine kinase receptor-associated protein</fullName>
    </recommendedName>
</protein>
<dbReference type="Proteomes" id="UP000242474">
    <property type="component" value="Unassembled WGS sequence"/>
</dbReference>
<dbReference type="InterPro" id="IPR015943">
    <property type="entry name" value="WD40/YVTN_repeat-like_dom_sf"/>
</dbReference>
<feature type="repeat" description="WD" evidence="7">
    <location>
        <begin position="106"/>
        <end position="147"/>
    </location>
</feature>
<dbReference type="EMBL" id="KZ303492">
    <property type="protein sequence ID" value="PIA17979.1"/>
    <property type="molecule type" value="Genomic_DNA"/>
</dbReference>
<dbReference type="SUPFAM" id="SSF50978">
    <property type="entry name" value="WD40 repeat-like"/>
    <property type="match status" value="1"/>
</dbReference>
<gene>
    <name evidence="8" type="ORF">COEREDRAFT_80276</name>
</gene>
<proteinExistence type="inferred from homology"/>
<dbReference type="GO" id="GO:0000387">
    <property type="term" value="P:spliceosomal snRNP assembly"/>
    <property type="evidence" value="ECO:0007669"/>
    <property type="project" value="TreeGrafter"/>
</dbReference>
<keyword evidence="1 7" id="KW-0853">WD repeat</keyword>
<dbReference type="GO" id="GO:0016301">
    <property type="term" value="F:kinase activity"/>
    <property type="evidence" value="ECO:0007669"/>
    <property type="project" value="UniProtKB-KW"/>
</dbReference>
<dbReference type="PRINTS" id="PR00320">
    <property type="entry name" value="GPROTEINBRPT"/>
</dbReference>
<evidence type="ECO:0000256" key="6">
    <source>
        <dbReference type="ARBA" id="ARBA00040390"/>
    </source>
</evidence>
<sequence>MPSTTPSPLPQTQQISLACAGHTRPVVQLNFSNIITNNNYFLISACKDGKPILRYGPTGDWLGTFLGHKGAVWSAMLNADTTRAVTASADYTAKVWDAITGKDLITLSHGNIVKSADFVGDTDLVVTGSQDKAVRVFDINRPDAPTTVVSHTAPVRSVKWSKHLRLVICADNNNSINLVDPRASSVVKSLEAPGIANISLTNDGRLLSCAAGKRILAWDLDTFTTVKDFTVDYDVSVTAINPERTRIVTGGRSDLLIRSYDFATENQIDTHKGHHGSVHDACFSPDGQIYATGSEDGTVRLWQTNPGSEYGLWQFRKV</sequence>
<dbReference type="PANTHER" id="PTHR19877:SF13">
    <property type="entry name" value="SERINE-THREONINE KINASE RECEPTOR-ASSOCIATED PROTEIN"/>
    <property type="match status" value="1"/>
</dbReference>
<dbReference type="GO" id="GO:0032797">
    <property type="term" value="C:SMN complex"/>
    <property type="evidence" value="ECO:0007669"/>
    <property type="project" value="TreeGrafter"/>
</dbReference>
<dbReference type="InterPro" id="IPR036322">
    <property type="entry name" value="WD40_repeat_dom_sf"/>
</dbReference>
<dbReference type="Pfam" id="PF00400">
    <property type="entry name" value="WD40"/>
    <property type="match status" value="4"/>
</dbReference>
<dbReference type="GO" id="GO:0003723">
    <property type="term" value="F:RNA binding"/>
    <property type="evidence" value="ECO:0007669"/>
    <property type="project" value="TreeGrafter"/>
</dbReference>
<keyword evidence="9" id="KW-1185">Reference proteome</keyword>
<dbReference type="PANTHER" id="PTHR19877">
    <property type="entry name" value="EUKARYOTIC TRANSLATION INITIATION FACTOR 3 SUBUNIT I"/>
    <property type="match status" value="1"/>
</dbReference>
<keyword evidence="8" id="KW-0418">Kinase</keyword>
<evidence type="ECO:0000256" key="4">
    <source>
        <dbReference type="ARBA" id="ARBA00023187"/>
    </source>
</evidence>
<reference evidence="8 9" key="1">
    <citation type="journal article" date="2015" name="Genome Biol. Evol.">
        <title>Phylogenomic analyses indicate that early fungi evolved digesting cell walls of algal ancestors of land plants.</title>
        <authorList>
            <person name="Chang Y."/>
            <person name="Wang S."/>
            <person name="Sekimoto S."/>
            <person name="Aerts A.L."/>
            <person name="Choi C."/>
            <person name="Clum A."/>
            <person name="LaButti K.M."/>
            <person name="Lindquist E.A."/>
            <person name="Yee Ngan C."/>
            <person name="Ohm R.A."/>
            <person name="Salamov A.A."/>
            <person name="Grigoriev I.V."/>
            <person name="Spatafora J.W."/>
            <person name="Berbee M.L."/>
        </authorList>
    </citation>
    <scope>NUCLEOTIDE SEQUENCE [LARGE SCALE GENOMIC DNA]</scope>
    <source>
        <strain evidence="8 9">NRRL 1564</strain>
    </source>
</reference>
<dbReference type="PROSITE" id="PS50082">
    <property type="entry name" value="WD_REPEATS_2"/>
    <property type="match status" value="3"/>
</dbReference>
<evidence type="ECO:0000256" key="1">
    <source>
        <dbReference type="ARBA" id="ARBA00022574"/>
    </source>
</evidence>
<evidence type="ECO:0000313" key="8">
    <source>
        <dbReference type="EMBL" id="PIA17979.1"/>
    </source>
</evidence>
<keyword evidence="3" id="KW-0677">Repeat</keyword>
<dbReference type="AlphaFoldDB" id="A0A2G5BG41"/>
<dbReference type="CDD" id="cd00200">
    <property type="entry name" value="WD40"/>
    <property type="match status" value="1"/>
</dbReference>
<accession>A0A2G5BG41</accession>
<dbReference type="OrthoDB" id="408728at2759"/>
<dbReference type="STRING" id="763665.A0A2G5BG41"/>
<evidence type="ECO:0000256" key="2">
    <source>
        <dbReference type="ARBA" id="ARBA00022664"/>
    </source>
</evidence>
<feature type="repeat" description="WD" evidence="7">
    <location>
        <begin position="65"/>
        <end position="106"/>
    </location>
</feature>
<keyword evidence="4" id="KW-0508">mRNA splicing</keyword>
<dbReference type="PROSITE" id="PS50294">
    <property type="entry name" value="WD_REPEATS_REGION"/>
    <property type="match status" value="2"/>
</dbReference>
<keyword evidence="8" id="KW-0808">Transferase</keyword>
<keyword evidence="2" id="KW-0507">mRNA processing</keyword>
<dbReference type="SMART" id="SM00320">
    <property type="entry name" value="WD40"/>
    <property type="match status" value="7"/>
</dbReference>
<dbReference type="InterPro" id="IPR001680">
    <property type="entry name" value="WD40_rpt"/>
</dbReference>
<evidence type="ECO:0000256" key="3">
    <source>
        <dbReference type="ARBA" id="ARBA00022737"/>
    </source>
</evidence>
<feature type="repeat" description="WD" evidence="7">
    <location>
        <begin position="271"/>
        <end position="312"/>
    </location>
</feature>
<evidence type="ECO:0000256" key="5">
    <source>
        <dbReference type="ARBA" id="ARBA00038394"/>
    </source>
</evidence>
<organism evidence="8 9">
    <name type="scientific">Coemansia reversa (strain ATCC 12441 / NRRL 1564)</name>
    <dbReference type="NCBI Taxonomy" id="763665"/>
    <lineage>
        <taxon>Eukaryota</taxon>
        <taxon>Fungi</taxon>
        <taxon>Fungi incertae sedis</taxon>
        <taxon>Zoopagomycota</taxon>
        <taxon>Kickxellomycotina</taxon>
        <taxon>Kickxellomycetes</taxon>
        <taxon>Kickxellales</taxon>
        <taxon>Kickxellaceae</taxon>
        <taxon>Coemansia</taxon>
    </lineage>
</organism>
<name>A0A2G5BG41_COERN</name>
<dbReference type="InterPro" id="IPR020472">
    <property type="entry name" value="WD40_PAC1"/>
</dbReference>
<comment type="similarity">
    <text evidence="5">Belongs to the WD repeat STRAP family.</text>
</comment>
<evidence type="ECO:0000313" key="9">
    <source>
        <dbReference type="Proteomes" id="UP000242474"/>
    </source>
</evidence>
<keyword evidence="8" id="KW-0675">Receptor</keyword>